<accession>A0ABN1HPB1</accession>
<dbReference type="EMBL" id="BAAAGU010000052">
    <property type="protein sequence ID" value="GAA0661429.1"/>
    <property type="molecule type" value="Genomic_DNA"/>
</dbReference>
<feature type="region of interest" description="Disordered" evidence="1">
    <location>
        <begin position="1"/>
        <end position="23"/>
    </location>
</feature>
<protein>
    <submittedName>
        <fullName evidence="2">Uncharacterized protein</fullName>
    </submittedName>
</protein>
<evidence type="ECO:0000313" key="3">
    <source>
        <dbReference type="Proteomes" id="UP001500724"/>
    </source>
</evidence>
<name>A0ABN1HPB1_9ACTN</name>
<dbReference type="Proteomes" id="UP001500724">
    <property type="component" value="Unassembled WGS sequence"/>
</dbReference>
<evidence type="ECO:0000313" key="2">
    <source>
        <dbReference type="EMBL" id="GAA0661429.1"/>
    </source>
</evidence>
<gene>
    <name evidence="2" type="ORF">GCM10009535_46230</name>
</gene>
<evidence type="ECO:0000256" key="1">
    <source>
        <dbReference type="SAM" id="MobiDB-lite"/>
    </source>
</evidence>
<sequence>MSAAERNRAVDMESPDRDGGITVGAVSGEYGWRSPLGERHHRASAERSSLWANGEARGHCPIRTHA</sequence>
<organism evidence="2 3">
    <name type="scientific">Streptomyces thermocarboxydovorans</name>
    <dbReference type="NCBI Taxonomy" id="59298"/>
    <lineage>
        <taxon>Bacteria</taxon>
        <taxon>Bacillati</taxon>
        <taxon>Actinomycetota</taxon>
        <taxon>Actinomycetes</taxon>
        <taxon>Kitasatosporales</taxon>
        <taxon>Streptomycetaceae</taxon>
        <taxon>Streptomyces</taxon>
    </lineage>
</organism>
<reference evidence="2 3" key="1">
    <citation type="journal article" date="2019" name="Int. J. Syst. Evol. Microbiol.">
        <title>The Global Catalogue of Microorganisms (GCM) 10K type strain sequencing project: providing services to taxonomists for standard genome sequencing and annotation.</title>
        <authorList>
            <consortium name="The Broad Institute Genomics Platform"/>
            <consortium name="The Broad Institute Genome Sequencing Center for Infectious Disease"/>
            <person name="Wu L."/>
            <person name="Ma J."/>
        </authorList>
    </citation>
    <scope>NUCLEOTIDE SEQUENCE [LARGE SCALE GENOMIC DNA]</scope>
    <source>
        <strain evidence="2 3">JCM 10367</strain>
    </source>
</reference>
<comment type="caution">
    <text evidence="2">The sequence shown here is derived from an EMBL/GenBank/DDBJ whole genome shotgun (WGS) entry which is preliminary data.</text>
</comment>
<proteinExistence type="predicted"/>
<feature type="compositionally biased region" description="Basic and acidic residues" evidence="1">
    <location>
        <begin position="1"/>
        <end position="19"/>
    </location>
</feature>
<keyword evidence="3" id="KW-1185">Reference proteome</keyword>